<dbReference type="InterPro" id="IPR014284">
    <property type="entry name" value="RNA_pol_sigma-70_dom"/>
</dbReference>
<evidence type="ECO:0000256" key="2">
    <source>
        <dbReference type="ARBA" id="ARBA00023015"/>
    </source>
</evidence>
<comment type="caution">
    <text evidence="7">The sequence shown here is derived from an EMBL/GenBank/DDBJ whole genome shotgun (WGS) entry which is preliminary data.</text>
</comment>
<dbReference type="NCBIfam" id="TIGR02985">
    <property type="entry name" value="Sig70_bacteroi1"/>
    <property type="match status" value="1"/>
</dbReference>
<dbReference type="Gene3D" id="1.10.10.10">
    <property type="entry name" value="Winged helix-like DNA-binding domain superfamily/Winged helix DNA-binding domain"/>
    <property type="match status" value="1"/>
</dbReference>
<keyword evidence="4" id="KW-0804">Transcription</keyword>
<dbReference type="SUPFAM" id="SSF88659">
    <property type="entry name" value="Sigma3 and sigma4 domains of RNA polymerase sigma factors"/>
    <property type="match status" value="1"/>
</dbReference>
<dbReference type="PANTHER" id="PTHR43133">
    <property type="entry name" value="RNA POLYMERASE ECF-TYPE SIGMA FACTO"/>
    <property type="match status" value="1"/>
</dbReference>
<dbReference type="EMBL" id="JACYGY010000003">
    <property type="protein sequence ID" value="MBE9466604.1"/>
    <property type="molecule type" value="Genomic_DNA"/>
</dbReference>
<accession>A0ABR9WM67</accession>
<evidence type="ECO:0000259" key="6">
    <source>
        <dbReference type="Pfam" id="PF08281"/>
    </source>
</evidence>
<keyword evidence="2" id="KW-0805">Transcription regulation</keyword>
<protein>
    <submittedName>
        <fullName evidence="7">RNA polymerase sigma-70 factor</fullName>
    </submittedName>
</protein>
<dbReference type="Pfam" id="PF04542">
    <property type="entry name" value="Sigma70_r2"/>
    <property type="match status" value="1"/>
</dbReference>
<proteinExistence type="inferred from homology"/>
<sequence>MTACGDPSFLPIVISYPINAEAFETIYNKYWKDLYSLCFYYIKDQEQSKEIVQDIFKSIWERRNELDVDGPIENYLFRSVKLKVAQYYRTNNIHQKHLEAITRDLKKSENSTENIVLFNALKDQISDLVERLPEQCQRVFLLSRENGFSTQEISSQLSISPKTAENHLTKALNFLRKHIILK</sequence>
<evidence type="ECO:0000313" key="8">
    <source>
        <dbReference type="Proteomes" id="UP000634134"/>
    </source>
</evidence>
<dbReference type="SUPFAM" id="SSF88946">
    <property type="entry name" value="Sigma2 domain of RNA polymerase sigma factors"/>
    <property type="match status" value="1"/>
</dbReference>
<dbReference type="RefSeq" id="WP_194124889.1">
    <property type="nucleotide sequence ID" value="NZ_JACYGY010000003.1"/>
</dbReference>
<keyword evidence="3" id="KW-0731">Sigma factor</keyword>
<reference evidence="8" key="1">
    <citation type="submission" date="2023-07" db="EMBL/GenBank/DDBJ databases">
        <title>Dyadobacter sp. nov 'subterranea' isolated from contaminted grondwater.</title>
        <authorList>
            <person name="Szabo I."/>
            <person name="Al-Omari J."/>
            <person name="Szerdahelyi S.G."/>
            <person name="Rado J."/>
        </authorList>
    </citation>
    <scope>NUCLEOTIDE SEQUENCE [LARGE SCALE GENOMIC DNA]</scope>
    <source>
        <strain evidence="8">UP-52</strain>
    </source>
</reference>
<dbReference type="InterPro" id="IPR036388">
    <property type="entry name" value="WH-like_DNA-bd_sf"/>
</dbReference>
<evidence type="ECO:0000256" key="4">
    <source>
        <dbReference type="ARBA" id="ARBA00023163"/>
    </source>
</evidence>
<dbReference type="PANTHER" id="PTHR43133:SF46">
    <property type="entry name" value="RNA POLYMERASE SIGMA-70 FACTOR ECF SUBFAMILY"/>
    <property type="match status" value="1"/>
</dbReference>
<feature type="domain" description="RNA polymerase sigma-70 region 2" evidence="5">
    <location>
        <begin position="27"/>
        <end position="91"/>
    </location>
</feature>
<dbReference type="InterPro" id="IPR013325">
    <property type="entry name" value="RNA_pol_sigma_r2"/>
</dbReference>
<organism evidence="7 8">
    <name type="scientific">Dyadobacter subterraneus</name>
    <dbReference type="NCBI Taxonomy" id="2773304"/>
    <lineage>
        <taxon>Bacteria</taxon>
        <taxon>Pseudomonadati</taxon>
        <taxon>Bacteroidota</taxon>
        <taxon>Cytophagia</taxon>
        <taxon>Cytophagales</taxon>
        <taxon>Spirosomataceae</taxon>
        <taxon>Dyadobacter</taxon>
    </lineage>
</organism>
<keyword evidence="8" id="KW-1185">Reference proteome</keyword>
<dbReference type="Proteomes" id="UP000634134">
    <property type="component" value="Unassembled WGS sequence"/>
</dbReference>
<evidence type="ECO:0000313" key="7">
    <source>
        <dbReference type="EMBL" id="MBE9466604.1"/>
    </source>
</evidence>
<dbReference type="InterPro" id="IPR039425">
    <property type="entry name" value="RNA_pol_sigma-70-like"/>
</dbReference>
<dbReference type="InterPro" id="IPR014327">
    <property type="entry name" value="RNA_pol_sigma70_bacteroid"/>
</dbReference>
<comment type="similarity">
    <text evidence="1">Belongs to the sigma-70 factor family. ECF subfamily.</text>
</comment>
<evidence type="ECO:0000259" key="5">
    <source>
        <dbReference type="Pfam" id="PF04542"/>
    </source>
</evidence>
<dbReference type="NCBIfam" id="TIGR02937">
    <property type="entry name" value="sigma70-ECF"/>
    <property type="match status" value="1"/>
</dbReference>
<name>A0ABR9WM67_9BACT</name>
<dbReference type="InterPro" id="IPR007627">
    <property type="entry name" value="RNA_pol_sigma70_r2"/>
</dbReference>
<dbReference type="Gene3D" id="1.10.1740.10">
    <property type="match status" value="1"/>
</dbReference>
<dbReference type="Pfam" id="PF08281">
    <property type="entry name" value="Sigma70_r4_2"/>
    <property type="match status" value="1"/>
</dbReference>
<evidence type="ECO:0000256" key="3">
    <source>
        <dbReference type="ARBA" id="ARBA00023082"/>
    </source>
</evidence>
<dbReference type="InterPro" id="IPR013249">
    <property type="entry name" value="RNA_pol_sigma70_r4_t2"/>
</dbReference>
<evidence type="ECO:0000256" key="1">
    <source>
        <dbReference type="ARBA" id="ARBA00010641"/>
    </source>
</evidence>
<gene>
    <name evidence="7" type="ORF">IEE83_32460</name>
</gene>
<feature type="domain" description="RNA polymerase sigma factor 70 region 4 type 2" evidence="6">
    <location>
        <begin position="123"/>
        <end position="174"/>
    </location>
</feature>
<dbReference type="InterPro" id="IPR013324">
    <property type="entry name" value="RNA_pol_sigma_r3/r4-like"/>
</dbReference>